<reference evidence="3" key="1">
    <citation type="submission" date="2019-07" db="EMBL/GenBank/DDBJ databases">
        <authorList>
            <person name="Dittberner H."/>
        </authorList>
    </citation>
    <scope>NUCLEOTIDE SEQUENCE [LARGE SCALE GENOMIC DNA]</scope>
</reference>
<feature type="transmembrane region" description="Helical" evidence="2">
    <location>
        <begin position="56"/>
        <end position="83"/>
    </location>
</feature>
<evidence type="ECO:0008006" key="5">
    <source>
        <dbReference type="Google" id="ProtNLM"/>
    </source>
</evidence>
<name>A0A565BW01_9BRAS</name>
<protein>
    <recommendedName>
        <fullName evidence="5">Late embryogenesis abundant protein LEA-2 subgroup domain-containing protein</fullName>
    </recommendedName>
</protein>
<evidence type="ECO:0000313" key="3">
    <source>
        <dbReference type="EMBL" id="VVB05510.1"/>
    </source>
</evidence>
<evidence type="ECO:0000256" key="2">
    <source>
        <dbReference type="SAM" id="Phobius"/>
    </source>
</evidence>
<organism evidence="3 4">
    <name type="scientific">Arabis nemorensis</name>
    <dbReference type="NCBI Taxonomy" id="586526"/>
    <lineage>
        <taxon>Eukaryota</taxon>
        <taxon>Viridiplantae</taxon>
        <taxon>Streptophyta</taxon>
        <taxon>Embryophyta</taxon>
        <taxon>Tracheophyta</taxon>
        <taxon>Spermatophyta</taxon>
        <taxon>Magnoliopsida</taxon>
        <taxon>eudicotyledons</taxon>
        <taxon>Gunneridae</taxon>
        <taxon>Pentapetalae</taxon>
        <taxon>rosids</taxon>
        <taxon>malvids</taxon>
        <taxon>Brassicales</taxon>
        <taxon>Brassicaceae</taxon>
        <taxon>Arabideae</taxon>
        <taxon>Arabis</taxon>
    </lineage>
</organism>
<dbReference type="AlphaFoldDB" id="A0A565BW01"/>
<comment type="caution">
    <text evidence="3">The sequence shown here is derived from an EMBL/GenBank/DDBJ whole genome shotgun (WGS) entry which is preliminary data.</text>
</comment>
<keyword evidence="2" id="KW-0472">Membrane</keyword>
<evidence type="ECO:0000313" key="4">
    <source>
        <dbReference type="Proteomes" id="UP000489600"/>
    </source>
</evidence>
<accession>A0A565BW01</accession>
<gene>
    <name evidence="3" type="ORF">ANE_LOCUS15954</name>
</gene>
<sequence length="155" mass="17671">MSNVISSPETWFTPPEGTPTTPRETETPQSLRTLQTLSTTPQRLSTRRLSGWTNTFVWLLGGICRIDAVLLTMFIIGTLIVYLNDKPRVSGVLNVSRGSLNNIYFDDFRNIYGNVNLIFNFRNPTRNHPATLESIRLELMFKDTGIAERDLSTYR</sequence>
<evidence type="ECO:0000256" key="1">
    <source>
        <dbReference type="SAM" id="MobiDB-lite"/>
    </source>
</evidence>
<feature type="region of interest" description="Disordered" evidence="1">
    <location>
        <begin position="1"/>
        <end position="30"/>
    </location>
</feature>
<dbReference type="Proteomes" id="UP000489600">
    <property type="component" value="Unassembled WGS sequence"/>
</dbReference>
<dbReference type="EMBL" id="CABITT030000005">
    <property type="protein sequence ID" value="VVB05510.1"/>
    <property type="molecule type" value="Genomic_DNA"/>
</dbReference>
<feature type="compositionally biased region" description="Low complexity" evidence="1">
    <location>
        <begin position="8"/>
        <end position="30"/>
    </location>
</feature>
<proteinExistence type="predicted"/>
<keyword evidence="2" id="KW-1133">Transmembrane helix</keyword>
<keyword evidence="4" id="KW-1185">Reference proteome</keyword>
<keyword evidence="2" id="KW-0812">Transmembrane</keyword>